<evidence type="ECO:0000313" key="2">
    <source>
        <dbReference type="EMBL" id="PUB19231.1"/>
    </source>
</evidence>
<protein>
    <submittedName>
        <fullName evidence="2">Heme-NO-binding protein</fullName>
    </submittedName>
</protein>
<evidence type="ECO:0000313" key="3">
    <source>
        <dbReference type="Proteomes" id="UP000244523"/>
    </source>
</evidence>
<dbReference type="AlphaFoldDB" id="A0A2T6KRP6"/>
<reference evidence="2 3" key="1">
    <citation type="submission" date="2018-04" db="EMBL/GenBank/DDBJ databases">
        <title>Genomic Encyclopedia of Archaeal and Bacterial Type Strains, Phase II (KMG-II): from individual species to whole genera.</title>
        <authorList>
            <person name="Goeker M."/>
        </authorList>
    </citation>
    <scope>NUCLEOTIDE SEQUENCE [LARGE SCALE GENOMIC DNA]</scope>
    <source>
        <strain evidence="2 3">DSM 29955</strain>
    </source>
</reference>
<evidence type="ECO:0000259" key="1">
    <source>
        <dbReference type="Pfam" id="PF07700"/>
    </source>
</evidence>
<dbReference type="InterPro" id="IPR011644">
    <property type="entry name" value="Heme_NO-bd"/>
</dbReference>
<dbReference type="PANTHER" id="PTHR45655">
    <property type="entry name" value="GUANYLATE CYCLASE SOLUBLE SUBUNIT BETA-2"/>
    <property type="match status" value="1"/>
</dbReference>
<dbReference type="InterPro" id="IPR024096">
    <property type="entry name" value="NO_sig/Golgi_transp_ligand-bd"/>
</dbReference>
<comment type="caution">
    <text evidence="2">The sequence shown here is derived from an EMBL/GenBank/DDBJ whole genome shotgun (WGS) entry which is preliminary data.</text>
</comment>
<name>A0A2T6KRP6_9RHOB</name>
<organism evidence="2 3">
    <name type="scientific">Yoonia sediminilitoris</name>
    <dbReference type="NCBI Taxonomy" id="1286148"/>
    <lineage>
        <taxon>Bacteria</taxon>
        <taxon>Pseudomonadati</taxon>
        <taxon>Pseudomonadota</taxon>
        <taxon>Alphaproteobacteria</taxon>
        <taxon>Rhodobacterales</taxon>
        <taxon>Paracoccaceae</taxon>
        <taxon>Yoonia</taxon>
    </lineage>
</organism>
<dbReference type="Proteomes" id="UP000244523">
    <property type="component" value="Unassembled WGS sequence"/>
</dbReference>
<proteinExistence type="predicted"/>
<dbReference type="Gene3D" id="3.90.1520.10">
    <property type="entry name" value="H-NOX domain"/>
    <property type="match status" value="1"/>
</dbReference>
<dbReference type="Pfam" id="PF07700">
    <property type="entry name" value="HNOB"/>
    <property type="match status" value="1"/>
</dbReference>
<dbReference type="GO" id="GO:0020037">
    <property type="term" value="F:heme binding"/>
    <property type="evidence" value="ECO:0007669"/>
    <property type="project" value="InterPro"/>
</dbReference>
<dbReference type="PANTHER" id="PTHR45655:SF13">
    <property type="entry name" value="SOLUBLE GUANYLATE CYCLASE GCY-32-RELATED"/>
    <property type="match status" value="1"/>
</dbReference>
<sequence length="188" mass="21709">MYGMVNHGIQSLIEENFGTDDWVQICEKAGIETDHFEGLLSYPDEITYTLVDIISKRYEMGTDEVLRVFGEYWIQFSSDSSIARLLKISKKNSLQENLEALNDMHDRIKLSLPHLRPPYFDYEKGEDGVDKLHYGSEREGMEPMVIGLIYGLAKETGERVEVSIDPRPAYDDIRTTFSLRYVSGIWQK</sequence>
<dbReference type="EMBL" id="QBUD01000001">
    <property type="protein sequence ID" value="PUB19231.1"/>
    <property type="molecule type" value="Genomic_DNA"/>
</dbReference>
<accession>A0A2T6KRP6</accession>
<dbReference type="SUPFAM" id="SSF111126">
    <property type="entry name" value="Ligand-binding domain in the NO signalling and Golgi transport"/>
    <property type="match status" value="1"/>
</dbReference>
<feature type="domain" description="Heme NO-binding" evidence="1">
    <location>
        <begin position="2"/>
        <end position="163"/>
    </location>
</feature>
<gene>
    <name evidence="2" type="ORF">C8N45_101826</name>
</gene>
<dbReference type="InterPro" id="IPR038158">
    <property type="entry name" value="H-NOX_domain_sf"/>
</dbReference>
<keyword evidence="3" id="KW-1185">Reference proteome</keyword>